<gene>
    <name evidence="3" type="ORF">MNBD_GAMMA14-2113</name>
</gene>
<dbReference type="PANTHER" id="PTHR34106">
    <property type="entry name" value="GLYCOSIDASE"/>
    <property type="match status" value="1"/>
</dbReference>
<evidence type="ECO:0000313" key="3">
    <source>
        <dbReference type="EMBL" id="VAW77971.1"/>
    </source>
</evidence>
<accession>A0A3B0YEX1</accession>
<dbReference type="GO" id="GO:0016757">
    <property type="term" value="F:glycosyltransferase activity"/>
    <property type="evidence" value="ECO:0007669"/>
    <property type="project" value="UniProtKB-KW"/>
</dbReference>
<proteinExistence type="predicted"/>
<dbReference type="PANTHER" id="PTHR34106:SF5">
    <property type="entry name" value="GLYCOSIDASE"/>
    <property type="match status" value="1"/>
</dbReference>
<dbReference type="GO" id="GO:0016787">
    <property type="term" value="F:hydrolase activity"/>
    <property type="evidence" value="ECO:0007669"/>
    <property type="project" value="UniProtKB-KW"/>
</dbReference>
<protein>
    <submittedName>
        <fullName evidence="3">FIG01423360: glycoside hydrolase</fullName>
    </submittedName>
</protein>
<dbReference type="InterPro" id="IPR007184">
    <property type="entry name" value="Mannoside_phosphorylase"/>
</dbReference>
<organism evidence="3">
    <name type="scientific">hydrothermal vent metagenome</name>
    <dbReference type="NCBI Taxonomy" id="652676"/>
    <lineage>
        <taxon>unclassified sequences</taxon>
        <taxon>metagenomes</taxon>
        <taxon>ecological metagenomes</taxon>
    </lineage>
</organism>
<dbReference type="Pfam" id="PF04041">
    <property type="entry name" value="Glyco_hydro_130"/>
    <property type="match status" value="1"/>
</dbReference>
<dbReference type="InterPro" id="IPR023296">
    <property type="entry name" value="Glyco_hydro_beta-prop_sf"/>
</dbReference>
<dbReference type="CDD" id="cd08993">
    <property type="entry name" value="GH130"/>
    <property type="match status" value="1"/>
</dbReference>
<dbReference type="AlphaFoldDB" id="A0A3B0YEX1"/>
<evidence type="ECO:0000256" key="1">
    <source>
        <dbReference type="ARBA" id="ARBA00022676"/>
    </source>
</evidence>
<name>A0A3B0YEX1_9ZZZZ</name>
<evidence type="ECO:0000256" key="2">
    <source>
        <dbReference type="ARBA" id="ARBA00022679"/>
    </source>
</evidence>
<dbReference type="Gene3D" id="2.115.10.20">
    <property type="entry name" value="Glycosyl hydrolase domain, family 43"/>
    <property type="match status" value="1"/>
</dbReference>
<keyword evidence="2" id="KW-0808">Transferase</keyword>
<keyword evidence="1" id="KW-0328">Glycosyltransferase</keyword>
<keyword evidence="3" id="KW-0378">Hydrolase</keyword>
<sequence>MTAVRSTHNIRPLIERCPANPILTKKDVPYPVETVHNAGVTRYDGRTVMLFRSHLRNGRSIIGIAESEDGFTFTVGPEPFLVPSTEGIFAEYEAFGVEDPRISCIDGEYLITYSAYSCHGVRIALAKTRDFRSIERVALITQADMRNVVIFPEKINGRYARLDRPHSEISPWSVWLSWSPDLVHWGDSEVVMKPVQYHWDESKIGPGATPIRTERGWLSIYHGVFETMDGAVYRLGVALHDLANPAKIIGVSDEWVLAPEDPWEITGYVHNVVFTCGAVADDDGGVKIYWGGADTVMCAGTARLDDLVDLCLNNSRPPC</sequence>
<dbReference type="SUPFAM" id="SSF75005">
    <property type="entry name" value="Arabinanase/levansucrase/invertase"/>
    <property type="match status" value="1"/>
</dbReference>
<dbReference type="PIRSF" id="PIRSF016202">
    <property type="entry name" value="PH1107"/>
    <property type="match status" value="1"/>
</dbReference>
<dbReference type="EMBL" id="UOFM01000239">
    <property type="protein sequence ID" value="VAW77971.1"/>
    <property type="molecule type" value="Genomic_DNA"/>
</dbReference>
<reference evidence="3" key="1">
    <citation type="submission" date="2018-06" db="EMBL/GenBank/DDBJ databases">
        <authorList>
            <person name="Zhirakovskaya E."/>
        </authorList>
    </citation>
    <scope>NUCLEOTIDE SEQUENCE</scope>
</reference>